<dbReference type="InterPro" id="IPR024864">
    <property type="entry name" value="Nup54/Nup57/Nup44"/>
</dbReference>
<feature type="coiled-coil region" evidence="4">
    <location>
        <begin position="273"/>
        <end position="307"/>
    </location>
</feature>
<sequence>MASGSLFGGLYGNAGNSFQNSTQRPGFGLSQPQQSQQNNQSQQMIQSQQAGSSLWKPGMMSLHHKTIPEQMHTLTCKWDPAHHSCEFKTYFYNKVDEAAIPFYGPAPGDDPKAWEEALAEKPGPGYIPVAAVGFQALAQRLNAQRLAVGQFNQRLHEINASLDAILSRHDLETSVRTMAARRRHAELRKRSLKLAARVQVLRNRGYALSGDEDDLRIKLAALERTAQDPALGARLEELWSRLITLRDYAEQLKSEISKGAPAEIQTGLGEEVEAKAKKILEDYEKQIQHLKKELELVKTEYDDWEKQTTPAASSVLRSGGLTHAASDESEMVDGSRNTWENQPSNFRSYTFGCG</sequence>
<dbReference type="InterPro" id="IPR025712">
    <property type="entry name" value="Nup54_alpha-helical_dom"/>
</dbReference>
<keyword evidence="3" id="KW-0539">Nucleus</keyword>
<dbReference type="GO" id="GO:0044613">
    <property type="term" value="C:nuclear pore central transport channel"/>
    <property type="evidence" value="ECO:0007669"/>
    <property type="project" value="TreeGrafter"/>
</dbReference>
<evidence type="ECO:0000259" key="6">
    <source>
        <dbReference type="Pfam" id="PF13874"/>
    </source>
</evidence>
<organism evidence="7">
    <name type="scientific">Pyricularia oryzae (strain 70-15 / ATCC MYA-4617 / FGSC 8958)</name>
    <name type="common">Rice blast fungus</name>
    <name type="synonym">Magnaporthe oryzae</name>
    <dbReference type="NCBI Taxonomy" id="242507"/>
    <lineage>
        <taxon>Eukaryota</taxon>
        <taxon>Fungi</taxon>
        <taxon>Dikarya</taxon>
        <taxon>Ascomycota</taxon>
        <taxon>Pezizomycotina</taxon>
        <taxon>Sordariomycetes</taxon>
        <taxon>Sordariomycetidae</taxon>
        <taxon>Magnaporthales</taxon>
        <taxon>Pyriculariaceae</taxon>
        <taxon>Pyricularia</taxon>
    </lineage>
</organism>
<dbReference type="EMBL" id="CM000230">
    <property type="protein sequence ID" value="EAQ71470.1"/>
    <property type="molecule type" value="Genomic_DNA"/>
</dbReference>
<feature type="region of interest" description="Disordered" evidence="5">
    <location>
        <begin position="18"/>
        <end position="50"/>
    </location>
</feature>
<dbReference type="Gene3D" id="1.20.5.3600">
    <property type="match status" value="1"/>
</dbReference>
<dbReference type="Gene3D" id="1.20.5.490">
    <property type="entry name" value="Single helix bin"/>
    <property type="match status" value="1"/>
</dbReference>
<keyword evidence="4" id="KW-0175">Coiled coil</keyword>
<dbReference type="Pfam" id="PF13874">
    <property type="entry name" value="Nup54"/>
    <property type="match status" value="1"/>
</dbReference>
<comment type="subcellular location">
    <subcellularLocation>
        <location evidence="1">Nucleus</location>
    </subcellularLocation>
</comment>
<accession>Q2KF09</accession>
<reference evidence="7" key="1">
    <citation type="submission" date="2005-01" db="EMBL/GenBank/DDBJ databases">
        <title>The sequence of Magnaporthe grisea chromosome 7.</title>
        <authorList>
            <person name="Thon M.R."/>
            <person name="Pan H."/>
            <person name="Diener A."/>
            <person name="Papalas J."/>
            <person name="Taro A."/>
            <person name="Mitchell T."/>
            <person name="Dean R.A."/>
        </authorList>
    </citation>
    <scope>NUCLEOTIDE SEQUENCE</scope>
    <source>
        <strain evidence="7">70-15</strain>
    </source>
</reference>
<evidence type="ECO:0000313" key="7">
    <source>
        <dbReference type="EMBL" id="EAQ71470.1"/>
    </source>
</evidence>
<proteinExistence type="predicted"/>
<evidence type="ECO:0000256" key="3">
    <source>
        <dbReference type="ARBA" id="ARBA00023242"/>
    </source>
</evidence>
<name>Q2KF09_PYRO7</name>
<keyword evidence="2" id="KW-0813">Transport</keyword>
<dbReference type="PANTHER" id="PTHR13000">
    <property type="entry name" value="NUCLEOPORIN P54"/>
    <property type="match status" value="1"/>
</dbReference>
<dbReference type="GO" id="GO:0006999">
    <property type="term" value="P:nuclear pore organization"/>
    <property type="evidence" value="ECO:0007669"/>
    <property type="project" value="TreeGrafter"/>
</dbReference>
<gene>
    <name evidence="7" type="ORF">MGCH7_ch7g877</name>
</gene>
<dbReference type="AlphaFoldDB" id="Q2KF09"/>
<protein>
    <recommendedName>
        <fullName evidence="6">Nucleoporin Nup54 alpha-helical domain-containing protein</fullName>
    </recommendedName>
</protein>
<evidence type="ECO:0000256" key="5">
    <source>
        <dbReference type="SAM" id="MobiDB-lite"/>
    </source>
</evidence>
<evidence type="ECO:0000256" key="2">
    <source>
        <dbReference type="ARBA" id="ARBA00022448"/>
    </source>
</evidence>
<feature type="domain" description="Nucleoporin Nup54 alpha-helical" evidence="6">
    <location>
        <begin position="106"/>
        <end position="242"/>
    </location>
</feature>
<evidence type="ECO:0000256" key="1">
    <source>
        <dbReference type="ARBA" id="ARBA00004123"/>
    </source>
</evidence>
<dbReference type="PANTHER" id="PTHR13000:SF0">
    <property type="entry name" value="NUCLEOPORIN P54"/>
    <property type="match status" value="1"/>
</dbReference>
<evidence type="ECO:0000256" key="4">
    <source>
        <dbReference type="SAM" id="Coils"/>
    </source>
</evidence>
<feature type="compositionally biased region" description="Low complexity" evidence="5">
    <location>
        <begin position="30"/>
        <end position="50"/>
    </location>
</feature>
<dbReference type="GO" id="GO:0017056">
    <property type="term" value="F:structural constituent of nuclear pore"/>
    <property type="evidence" value="ECO:0007669"/>
    <property type="project" value="TreeGrafter"/>
</dbReference>
<dbReference type="GO" id="GO:0036228">
    <property type="term" value="P:protein localization to nuclear inner membrane"/>
    <property type="evidence" value="ECO:0007669"/>
    <property type="project" value="TreeGrafter"/>
</dbReference>
<dbReference type="Pfam" id="PF18570">
    <property type="entry name" value="Nup54_57_C"/>
    <property type="match status" value="1"/>
</dbReference>
<dbReference type="GO" id="GO:0006607">
    <property type="term" value="P:NLS-bearing protein import into nucleus"/>
    <property type="evidence" value="ECO:0007669"/>
    <property type="project" value="TreeGrafter"/>
</dbReference>